<evidence type="ECO:0000313" key="10">
    <source>
        <dbReference type="EMBL" id="KLN52466.1"/>
    </source>
</evidence>
<keyword evidence="4 9" id="KW-0812">Transmembrane</keyword>
<evidence type="ECO:0000313" key="11">
    <source>
        <dbReference type="Proteomes" id="UP000035170"/>
    </source>
</evidence>
<dbReference type="Proteomes" id="UP000035170">
    <property type="component" value="Unassembled WGS sequence"/>
</dbReference>
<feature type="transmembrane region" description="Helical" evidence="9">
    <location>
        <begin position="61"/>
        <end position="81"/>
    </location>
</feature>
<keyword evidence="3" id="KW-1003">Cell membrane</keyword>
<evidence type="ECO:0000256" key="8">
    <source>
        <dbReference type="ARBA" id="ARBA00037998"/>
    </source>
</evidence>
<feature type="transmembrane region" description="Helical" evidence="9">
    <location>
        <begin position="145"/>
        <end position="162"/>
    </location>
</feature>
<evidence type="ECO:0000256" key="4">
    <source>
        <dbReference type="ARBA" id="ARBA00022692"/>
    </source>
</evidence>
<proteinExistence type="inferred from homology"/>
<gene>
    <name evidence="10" type="primary">livH32</name>
    <name evidence="10" type="ORF">VPARA_64050</name>
</gene>
<feature type="transmembrane region" description="Helical" evidence="9">
    <location>
        <begin position="6"/>
        <end position="29"/>
    </location>
</feature>
<keyword evidence="6 9" id="KW-1133">Transmembrane helix</keyword>
<comment type="subcellular location">
    <subcellularLocation>
        <location evidence="1">Cell membrane</location>
        <topology evidence="1">Multi-pass membrane protein</topology>
    </subcellularLocation>
</comment>
<dbReference type="PANTHER" id="PTHR11795:SF442">
    <property type="entry name" value="ABC TRANSPORTER ATP-BINDING PROTEIN"/>
    <property type="match status" value="1"/>
</dbReference>
<accession>A0A0H2LS15</accession>
<keyword evidence="5" id="KW-0029">Amino-acid transport</keyword>
<keyword evidence="2" id="KW-0813">Transport</keyword>
<feature type="transmembrane region" description="Helical" evidence="9">
    <location>
        <begin position="36"/>
        <end position="55"/>
    </location>
</feature>
<dbReference type="InterPro" id="IPR052157">
    <property type="entry name" value="BCAA_transport_permease"/>
</dbReference>
<dbReference type="EMBL" id="JZWI01000052">
    <property type="protein sequence ID" value="KLN52466.1"/>
    <property type="molecule type" value="Genomic_DNA"/>
</dbReference>
<evidence type="ECO:0000256" key="9">
    <source>
        <dbReference type="SAM" id="Phobius"/>
    </source>
</evidence>
<dbReference type="GO" id="GO:0006865">
    <property type="term" value="P:amino acid transport"/>
    <property type="evidence" value="ECO:0007669"/>
    <property type="project" value="UniProtKB-KW"/>
</dbReference>
<dbReference type="Pfam" id="PF02653">
    <property type="entry name" value="BPD_transp_2"/>
    <property type="match status" value="1"/>
</dbReference>
<protein>
    <submittedName>
        <fullName evidence="10">High-affinity branched-chain amino acid transport system permease protein LivH</fullName>
    </submittedName>
</protein>
<evidence type="ECO:0000256" key="5">
    <source>
        <dbReference type="ARBA" id="ARBA00022970"/>
    </source>
</evidence>
<evidence type="ECO:0000256" key="3">
    <source>
        <dbReference type="ARBA" id="ARBA00022475"/>
    </source>
</evidence>
<dbReference type="CDD" id="cd06582">
    <property type="entry name" value="TM_PBP1_LivH_like"/>
    <property type="match status" value="1"/>
</dbReference>
<feature type="transmembrane region" description="Helical" evidence="9">
    <location>
        <begin position="102"/>
        <end position="125"/>
    </location>
</feature>
<comment type="caution">
    <text evidence="10">The sequence shown here is derived from an EMBL/GenBank/DDBJ whole genome shotgun (WGS) entry which is preliminary data.</text>
</comment>
<evidence type="ECO:0000256" key="1">
    <source>
        <dbReference type="ARBA" id="ARBA00004651"/>
    </source>
</evidence>
<dbReference type="AlphaFoldDB" id="A0A0H2LS15"/>
<evidence type="ECO:0000256" key="2">
    <source>
        <dbReference type="ARBA" id="ARBA00022448"/>
    </source>
</evidence>
<dbReference type="RefSeq" id="WP_047787466.1">
    <property type="nucleotide sequence ID" value="NZ_JZWI01000052.1"/>
</dbReference>
<dbReference type="PATRIC" id="fig|34073.19.peg.6595"/>
<dbReference type="PANTHER" id="PTHR11795">
    <property type="entry name" value="BRANCHED-CHAIN AMINO ACID TRANSPORT SYSTEM PERMEASE PROTEIN LIVH"/>
    <property type="match status" value="1"/>
</dbReference>
<organism evidence="10 11">
    <name type="scientific">Variovorax paradoxus</name>
    <dbReference type="NCBI Taxonomy" id="34073"/>
    <lineage>
        <taxon>Bacteria</taxon>
        <taxon>Pseudomonadati</taxon>
        <taxon>Pseudomonadota</taxon>
        <taxon>Betaproteobacteria</taxon>
        <taxon>Burkholderiales</taxon>
        <taxon>Comamonadaceae</taxon>
        <taxon>Variovorax</taxon>
    </lineage>
</organism>
<dbReference type="GO" id="GO:0022857">
    <property type="term" value="F:transmembrane transporter activity"/>
    <property type="evidence" value="ECO:0007669"/>
    <property type="project" value="InterPro"/>
</dbReference>
<feature type="transmembrane region" description="Helical" evidence="9">
    <location>
        <begin position="191"/>
        <end position="214"/>
    </location>
</feature>
<dbReference type="InterPro" id="IPR001851">
    <property type="entry name" value="ABC_transp_permease"/>
</dbReference>
<keyword evidence="7 9" id="KW-0472">Membrane</keyword>
<feature type="transmembrane region" description="Helical" evidence="9">
    <location>
        <begin position="226"/>
        <end position="252"/>
    </location>
</feature>
<dbReference type="GO" id="GO:0005886">
    <property type="term" value="C:plasma membrane"/>
    <property type="evidence" value="ECO:0007669"/>
    <property type="project" value="UniProtKB-SubCell"/>
</dbReference>
<reference evidence="10 11" key="1">
    <citation type="submission" date="2015-03" db="EMBL/GenBank/DDBJ databases">
        <title>Genome sequence of Variovorax paradoxus TBEA6.</title>
        <authorList>
            <person name="Poehlein A."/>
            <person name="Schuldes J."/>
            <person name="Wuebbeler J.H."/>
            <person name="Hiessl S."/>
            <person name="Steinbuechel A."/>
            <person name="Daniel R."/>
        </authorList>
    </citation>
    <scope>NUCLEOTIDE SEQUENCE [LARGE SCALE GENOMIC DNA]</scope>
    <source>
        <strain evidence="10 11">TBEA6</strain>
    </source>
</reference>
<evidence type="ECO:0000256" key="7">
    <source>
        <dbReference type="ARBA" id="ARBA00023136"/>
    </source>
</evidence>
<feature type="transmembrane region" description="Helical" evidence="9">
    <location>
        <begin position="259"/>
        <end position="279"/>
    </location>
</feature>
<sequence>MSLALLSSILIDGIAYAMILFMITVGLSMTMGLMRVVNLAHGAFAMLGGFFAATIPQRLGVPIWLGFVLAIVLVGLVALLFERILLRRFYRRDDLDQMLVTIGLMFVATAAVNLLFGSTVTSVALPDLFNGTVDLGFRSIPRHRLIVVACGLVVVCVLWLAVDKSSFGIRVRAAVDNAPIARAIGIDTTKIYAATFVMGAALAALGGIAGAELLPMEPTYASKYLVILLAVVAVGGNGNLFGSFFAALLLGIVETSMKYMVPQLASAAFFLTMIIVLLVRPQGLFGRHA</sequence>
<name>A0A0H2LS15_VARPD</name>
<comment type="similarity">
    <text evidence="8">Belongs to the binding-protein-dependent transport system permease family. LivHM subfamily.</text>
</comment>
<keyword evidence="11" id="KW-1185">Reference proteome</keyword>
<evidence type="ECO:0000256" key="6">
    <source>
        <dbReference type="ARBA" id="ARBA00022989"/>
    </source>
</evidence>